<dbReference type="RefSeq" id="WP_349216162.1">
    <property type="nucleotide sequence ID" value="NZ_JBBMFA010000093.1"/>
</dbReference>
<organism evidence="3 4">
    <name type="scientific">Ruthenibacterium intestinale</name>
    <dbReference type="NCBI Taxonomy" id="3133163"/>
    <lineage>
        <taxon>Bacteria</taxon>
        <taxon>Bacillati</taxon>
        <taxon>Bacillota</taxon>
        <taxon>Clostridia</taxon>
        <taxon>Eubacteriales</taxon>
        <taxon>Oscillospiraceae</taxon>
        <taxon>Ruthenibacterium</taxon>
    </lineage>
</organism>
<evidence type="ECO:0000259" key="2">
    <source>
        <dbReference type="Pfam" id="PF12395"/>
    </source>
</evidence>
<feature type="domain" description="DUF3658" evidence="2">
    <location>
        <begin position="156"/>
        <end position="255"/>
    </location>
</feature>
<dbReference type="EMBL" id="JBBMFA010000093">
    <property type="protein sequence ID" value="MEQ2520619.1"/>
    <property type="molecule type" value="Genomic_DNA"/>
</dbReference>
<dbReference type="Pfam" id="PF08874">
    <property type="entry name" value="DUF1835"/>
    <property type="match status" value="1"/>
</dbReference>
<dbReference type="InterPro" id="IPR022123">
    <property type="entry name" value="DUF3658"/>
</dbReference>
<comment type="caution">
    <text evidence="3">The sequence shown here is derived from an EMBL/GenBank/DDBJ whole genome shotgun (WGS) entry which is preliminary data.</text>
</comment>
<dbReference type="Pfam" id="PF12395">
    <property type="entry name" value="DUF3658"/>
    <property type="match status" value="1"/>
</dbReference>
<gene>
    <name evidence="3" type="ORF">WMO24_09290</name>
</gene>
<name>A0ABV1GFS2_9FIRM</name>
<sequence>MLELVCGQSAGGSLKMAKNGADFAGNARDVLCPELALSVGNLRDFPPQTGRAEVLRGLYQAVRRQADCDAEAQAQRNRDVLEKLCAAAADGTPVRVWTAPAAEEWCLFLLAMYLLQNAGGPVSAVCVPLLQPRADGTLCALRSLGELSPEQWHTFLPLEQPVDPAQRRAWANLWNASLWQSAPLRVMLNGTIAGVPENFFDSLLWESLPPRKVFSAGEAVGCALSRLSGVPDGFLAGRLHRWTGQGKLRVRQPAEYYYETVLERTEL</sequence>
<dbReference type="Proteomes" id="UP001477672">
    <property type="component" value="Unassembled WGS sequence"/>
</dbReference>
<keyword evidence="4" id="KW-1185">Reference proteome</keyword>
<accession>A0ABV1GFS2</accession>
<feature type="domain" description="DUF1835" evidence="1">
    <location>
        <begin position="3"/>
        <end position="125"/>
    </location>
</feature>
<protein>
    <submittedName>
        <fullName evidence="3">DUF1835 domain-containing protein</fullName>
    </submittedName>
</protein>
<reference evidence="3 4" key="1">
    <citation type="submission" date="2024-03" db="EMBL/GenBank/DDBJ databases">
        <title>Human intestinal bacterial collection.</title>
        <authorList>
            <person name="Pauvert C."/>
            <person name="Hitch T.C.A."/>
            <person name="Clavel T."/>
        </authorList>
    </citation>
    <scope>NUCLEOTIDE SEQUENCE [LARGE SCALE GENOMIC DNA]</scope>
    <source>
        <strain evidence="3 4">CLA-JM-H11</strain>
    </source>
</reference>
<evidence type="ECO:0000313" key="3">
    <source>
        <dbReference type="EMBL" id="MEQ2520619.1"/>
    </source>
</evidence>
<dbReference type="InterPro" id="IPR014973">
    <property type="entry name" value="DUF1835"/>
</dbReference>
<evidence type="ECO:0000313" key="4">
    <source>
        <dbReference type="Proteomes" id="UP001477672"/>
    </source>
</evidence>
<evidence type="ECO:0000259" key="1">
    <source>
        <dbReference type="Pfam" id="PF08874"/>
    </source>
</evidence>
<proteinExistence type="predicted"/>